<feature type="signal peptide" evidence="3">
    <location>
        <begin position="1"/>
        <end position="43"/>
    </location>
</feature>
<feature type="domain" description="Peptidase M12B" evidence="5">
    <location>
        <begin position="226"/>
        <end position="464"/>
    </location>
</feature>
<dbReference type="SUPFAM" id="SSF57552">
    <property type="entry name" value="Blood coagulation inhibitor (disintegrin)"/>
    <property type="match status" value="1"/>
</dbReference>
<sequence>MIGFFIFYSVLIGRKHSDFNMMSNCRSLLFYLFLLLILNGALAVDKNYSSLQAFEYISPQIRRLKPDNNVKRLLLSFTAFGNSYSMVLRSSHIPVESNFKLMGQNGSMDRSEVLYETDFYSGHVEGHPFSRIFISVHNSDATNLNGFIELENDTLILEPVTDNRRDKLWKISRLQKIDRQHSVGAVDYGNITQAHGDSLIPQKYFEQFMKKKRQADEYEFEYIQKNRCELKLVADYEFFRVIGHGNYAQSARYLINLIERVNSIFTKVEWGINEQNRRLSNLGFSIKEIKIYEEPNRNRRHFNSNYSVGTSISVNDMLTSFAHEEGSLAFCAVVLISAKLFDYGVLGRASVAYFPFDQPFGLCASGGSYQNTGVMTIRNDAGLLITRLVDLVVAHELGHLWGARHDDESDEECVPKNTQNGRYIMFASSNSGYDRNNYQFSKCSIRQIHKVLYTLAEKCFKEEQRALCGNGILEAGEQCDAGGKLTTGVDRTKRDPCCTGDCQLRENAVCSPRHSDCCSSNCTYSSAYQKCRPKNTDTCRKESFCTLVFLY</sequence>
<dbReference type="Gene3D" id="4.10.70.10">
    <property type="entry name" value="Disintegrin domain"/>
    <property type="match status" value="1"/>
</dbReference>
<evidence type="ECO:0000256" key="1">
    <source>
        <dbReference type="ARBA" id="ARBA00023157"/>
    </source>
</evidence>
<dbReference type="Pfam" id="PF13574">
    <property type="entry name" value="Reprolysin_2"/>
    <property type="match status" value="1"/>
</dbReference>
<dbReference type="GO" id="GO:0006509">
    <property type="term" value="P:membrane protein ectodomain proteolysis"/>
    <property type="evidence" value="ECO:0007669"/>
    <property type="project" value="TreeGrafter"/>
</dbReference>
<keyword evidence="1" id="KW-1015">Disulfide bond</keyword>
<dbReference type="GO" id="GO:0007219">
    <property type="term" value="P:Notch signaling pathway"/>
    <property type="evidence" value="ECO:0007669"/>
    <property type="project" value="TreeGrafter"/>
</dbReference>
<dbReference type="InterPro" id="IPR051489">
    <property type="entry name" value="ADAM_Metalloproteinase"/>
</dbReference>
<dbReference type="Gene3D" id="3.40.390.10">
    <property type="entry name" value="Collagenase (Catalytic Domain)"/>
    <property type="match status" value="1"/>
</dbReference>
<dbReference type="FunFam" id="4.10.70.10:FF:000003">
    <property type="entry name" value="Disintegrin and metalloproteinase domain-containing protein 17"/>
    <property type="match status" value="1"/>
</dbReference>
<dbReference type="WBParaSite" id="ACRNAN_scaffold5787.g31146.t1">
    <property type="protein sequence ID" value="ACRNAN_scaffold5787.g31146.t1"/>
    <property type="gene ID" value="ACRNAN_scaffold5787.g31146"/>
</dbReference>
<evidence type="ECO:0000256" key="3">
    <source>
        <dbReference type="SAM" id="SignalP"/>
    </source>
</evidence>
<dbReference type="PANTHER" id="PTHR45702">
    <property type="entry name" value="ADAM10/ADAM17 METALLOPEPTIDASE FAMILY MEMBER"/>
    <property type="match status" value="1"/>
</dbReference>
<dbReference type="InterPro" id="IPR001762">
    <property type="entry name" value="Disintegrin_dom"/>
</dbReference>
<protein>
    <submittedName>
        <fullName evidence="7">Uncharacterized protein</fullName>
    </submittedName>
</protein>
<proteinExistence type="predicted"/>
<evidence type="ECO:0000313" key="6">
    <source>
        <dbReference type="Proteomes" id="UP000887540"/>
    </source>
</evidence>
<feature type="domain" description="Disintegrin" evidence="4">
    <location>
        <begin position="465"/>
        <end position="546"/>
    </location>
</feature>
<evidence type="ECO:0000259" key="4">
    <source>
        <dbReference type="PROSITE" id="PS50214"/>
    </source>
</evidence>
<dbReference type="SUPFAM" id="SSF55486">
    <property type="entry name" value="Metalloproteases ('zincins'), catalytic domain"/>
    <property type="match status" value="1"/>
</dbReference>
<dbReference type="Proteomes" id="UP000887540">
    <property type="component" value="Unplaced"/>
</dbReference>
<dbReference type="PANTHER" id="PTHR45702:SF6">
    <property type="entry name" value="DISINTEGRIN AND METALLOPROTEINASE DOMAIN-CONTAINING PROTEIN 17"/>
    <property type="match status" value="1"/>
</dbReference>
<feature type="binding site" evidence="2">
    <location>
        <position position="405"/>
    </location>
    <ligand>
        <name>Zn(2+)</name>
        <dbReference type="ChEBI" id="CHEBI:29105"/>
        <note>catalytic</note>
    </ligand>
</feature>
<feature type="binding site" evidence="2">
    <location>
        <position position="399"/>
    </location>
    <ligand>
        <name>Zn(2+)</name>
        <dbReference type="ChEBI" id="CHEBI:29105"/>
        <note>catalytic</note>
    </ligand>
</feature>
<feature type="chain" id="PRO_5037755715" evidence="3">
    <location>
        <begin position="44"/>
        <end position="551"/>
    </location>
</feature>
<accession>A0A914E6L6</accession>
<dbReference type="InterPro" id="IPR001590">
    <property type="entry name" value="Peptidase_M12B"/>
</dbReference>
<dbReference type="InterPro" id="IPR036436">
    <property type="entry name" value="Disintegrin_dom_sf"/>
</dbReference>
<dbReference type="GO" id="GO:0004222">
    <property type="term" value="F:metalloendopeptidase activity"/>
    <property type="evidence" value="ECO:0007669"/>
    <property type="project" value="InterPro"/>
</dbReference>
<evidence type="ECO:0000313" key="7">
    <source>
        <dbReference type="WBParaSite" id="ACRNAN_scaffold5787.g31146.t1"/>
    </source>
</evidence>
<reference evidence="7" key="1">
    <citation type="submission" date="2022-11" db="UniProtKB">
        <authorList>
            <consortium name="WormBaseParasite"/>
        </authorList>
    </citation>
    <scope>IDENTIFICATION</scope>
</reference>
<dbReference type="GO" id="GO:0046872">
    <property type="term" value="F:metal ion binding"/>
    <property type="evidence" value="ECO:0007669"/>
    <property type="project" value="UniProtKB-KW"/>
</dbReference>
<feature type="active site" evidence="2">
    <location>
        <position position="396"/>
    </location>
</feature>
<dbReference type="Pfam" id="PF00200">
    <property type="entry name" value="Disintegrin"/>
    <property type="match status" value="1"/>
</dbReference>
<organism evidence="6 7">
    <name type="scientific">Acrobeloides nanus</name>
    <dbReference type="NCBI Taxonomy" id="290746"/>
    <lineage>
        <taxon>Eukaryota</taxon>
        <taxon>Metazoa</taxon>
        <taxon>Ecdysozoa</taxon>
        <taxon>Nematoda</taxon>
        <taxon>Chromadorea</taxon>
        <taxon>Rhabditida</taxon>
        <taxon>Tylenchina</taxon>
        <taxon>Cephalobomorpha</taxon>
        <taxon>Cephaloboidea</taxon>
        <taxon>Cephalobidae</taxon>
        <taxon>Acrobeloides</taxon>
    </lineage>
</organism>
<name>A0A914E6L6_9BILA</name>
<dbReference type="InterPro" id="IPR024079">
    <property type="entry name" value="MetalloPept_cat_dom_sf"/>
</dbReference>
<feature type="binding site" evidence="2">
    <location>
        <position position="395"/>
    </location>
    <ligand>
        <name>Zn(2+)</name>
        <dbReference type="ChEBI" id="CHEBI:29105"/>
        <note>catalytic</note>
    </ligand>
</feature>
<evidence type="ECO:0000259" key="5">
    <source>
        <dbReference type="PROSITE" id="PS50215"/>
    </source>
</evidence>
<dbReference type="PROSITE" id="PS50215">
    <property type="entry name" value="ADAM_MEPRO"/>
    <property type="match status" value="1"/>
</dbReference>
<keyword evidence="2" id="KW-0479">Metal-binding</keyword>
<dbReference type="PROSITE" id="PS50214">
    <property type="entry name" value="DISINTEGRIN_2"/>
    <property type="match status" value="1"/>
</dbReference>
<keyword evidence="2" id="KW-0862">Zinc</keyword>
<keyword evidence="3" id="KW-0732">Signal</keyword>
<comment type="caution">
    <text evidence="2">Lacks conserved residue(s) required for the propagation of feature annotation.</text>
</comment>
<evidence type="ECO:0000256" key="2">
    <source>
        <dbReference type="PROSITE-ProRule" id="PRU00276"/>
    </source>
</evidence>
<keyword evidence="6" id="KW-1185">Reference proteome</keyword>
<dbReference type="AlphaFoldDB" id="A0A914E6L6"/>
<dbReference type="SMART" id="SM00050">
    <property type="entry name" value="DISIN"/>
    <property type="match status" value="1"/>
</dbReference>
<dbReference type="GO" id="GO:0005886">
    <property type="term" value="C:plasma membrane"/>
    <property type="evidence" value="ECO:0007669"/>
    <property type="project" value="TreeGrafter"/>
</dbReference>